<dbReference type="SUPFAM" id="SSF103481">
    <property type="entry name" value="Multidrug resistance efflux transporter EmrE"/>
    <property type="match status" value="1"/>
</dbReference>
<reference evidence="2 3" key="1">
    <citation type="submission" date="2019-03" db="EMBL/GenBank/DDBJ databases">
        <title>Draft genome sequences of novel Actinobacteria.</title>
        <authorList>
            <person name="Sahin N."/>
            <person name="Ay H."/>
            <person name="Saygin H."/>
        </authorList>
    </citation>
    <scope>NUCLEOTIDE SEQUENCE [LARGE SCALE GENOMIC DNA]</scope>
    <source>
        <strain evidence="2 3">DSM 41900</strain>
    </source>
</reference>
<evidence type="ECO:0008006" key="4">
    <source>
        <dbReference type="Google" id="ProtNLM"/>
    </source>
</evidence>
<feature type="non-terminal residue" evidence="2">
    <location>
        <position position="1"/>
    </location>
</feature>
<sequence length="93" mass="9612">ALAYALTAGLLSSAVPLLADLLALRHVPAHLFGIFMSINPVLAALVGLAVLDQHLPPAAWLAITVIVTANATALSTTPELPLAEPRQQKTQAS</sequence>
<dbReference type="EMBL" id="SMKI01000132">
    <property type="protein sequence ID" value="TDC74789.1"/>
    <property type="molecule type" value="Genomic_DNA"/>
</dbReference>
<feature type="transmembrane region" description="Helical" evidence="1">
    <location>
        <begin position="58"/>
        <end position="76"/>
    </location>
</feature>
<evidence type="ECO:0000256" key="1">
    <source>
        <dbReference type="SAM" id="Phobius"/>
    </source>
</evidence>
<dbReference type="InterPro" id="IPR037185">
    <property type="entry name" value="EmrE-like"/>
</dbReference>
<evidence type="ECO:0000313" key="3">
    <source>
        <dbReference type="Proteomes" id="UP000295345"/>
    </source>
</evidence>
<organism evidence="2 3">
    <name type="scientific">Streptomyces hainanensis</name>
    <dbReference type="NCBI Taxonomy" id="402648"/>
    <lineage>
        <taxon>Bacteria</taxon>
        <taxon>Bacillati</taxon>
        <taxon>Actinomycetota</taxon>
        <taxon>Actinomycetes</taxon>
        <taxon>Kitasatosporales</taxon>
        <taxon>Streptomycetaceae</taxon>
        <taxon>Streptomyces</taxon>
    </lineage>
</organism>
<evidence type="ECO:0000313" key="2">
    <source>
        <dbReference type="EMBL" id="TDC74789.1"/>
    </source>
</evidence>
<protein>
    <recommendedName>
        <fullName evidence="4">EamA family transporter</fullName>
    </recommendedName>
</protein>
<dbReference type="AlphaFoldDB" id="A0A4R4TL55"/>
<proteinExistence type="predicted"/>
<gene>
    <name evidence="2" type="ORF">E1283_14460</name>
</gene>
<keyword evidence="1" id="KW-0472">Membrane</keyword>
<comment type="caution">
    <text evidence="2">The sequence shown here is derived from an EMBL/GenBank/DDBJ whole genome shotgun (WGS) entry which is preliminary data.</text>
</comment>
<keyword evidence="1" id="KW-0812">Transmembrane</keyword>
<dbReference type="Proteomes" id="UP000295345">
    <property type="component" value="Unassembled WGS sequence"/>
</dbReference>
<name>A0A4R4TL55_9ACTN</name>
<feature type="transmembrane region" description="Helical" evidence="1">
    <location>
        <begin position="29"/>
        <end position="51"/>
    </location>
</feature>
<keyword evidence="3" id="KW-1185">Reference proteome</keyword>
<accession>A0A4R4TL55</accession>
<keyword evidence="1" id="KW-1133">Transmembrane helix</keyword>